<feature type="region of interest" description="Disordered" evidence="1">
    <location>
        <begin position="367"/>
        <end position="405"/>
    </location>
</feature>
<feature type="compositionally biased region" description="Basic and acidic residues" evidence="1">
    <location>
        <begin position="310"/>
        <end position="319"/>
    </location>
</feature>
<reference evidence="3" key="1">
    <citation type="journal article" date="2015" name="Nature">
        <title>Complex archaea that bridge the gap between prokaryotes and eukaryotes.</title>
        <authorList>
            <person name="Spang A."/>
            <person name="Saw J.H."/>
            <person name="Jorgensen S.L."/>
            <person name="Zaremba-Niedzwiedzka K."/>
            <person name="Martijn J."/>
            <person name="Lind A.E."/>
            <person name="van Eijk R."/>
            <person name="Schleper C."/>
            <person name="Guy L."/>
            <person name="Ettema T.J."/>
        </authorList>
    </citation>
    <scope>NUCLEOTIDE SEQUENCE</scope>
</reference>
<comment type="caution">
    <text evidence="3">The sequence shown here is derived from an EMBL/GenBank/DDBJ whole genome shotgun (WGS) entry which is preliminary data.</text>
</comment>
<feature type="compositionally biased region" description="Basic and acidic residues" evidence="1">
    <location>
        <begin position="326"/>
        <end position="336"/>
    </location>
</feature>
<evidence type="ECO:0000313" key="3">
    <source>
        <dbReference type="EMBL" id="KKN20735.1"/>
    </source>
</evidence>
<dbReference type="Pfam" id="PF14550">
    <property type="entry name" value="Peptidase_S78_2"/>
    <property type="match status" value="1"/>
</dbReference>
<feature type="region of interest" description="Disordered" evidence="1">
    <location>
        <begin position="310"/>
        <end position="337"/>
    </location>
</feature>
<sequence length="405" mass="44182">MPLPIPTRGEAQDAYVARCMDSDTAVQDYPDDNQRSAVCSSTWENAAKGSDLTAPIVWKDEDRRIVYGPVLVPDVKDADGDVVTADKIERVAHKFMEEYRLMEHMHTLRAVARPVESYIAPVDLTLGDSRVPKGSWVVGAKIQDDDAWSEVKSGRLTGFSIVAVPAGALKSEGTVTKLTLRDIEKSGRDWEVIAIGLVDKPSVPLAKWTAVKRAEPSTWDKLKSALVPTSQPLSATHIEKLQRAQEAAKRLDTAVQDLITADSGERSESRERRDVMEEAQIKEITELVGTAIGESMGKVTERLDALEDVGKKAKEKSDKSDDDDAKSESVSKKELEEAVTVAAKAAAAEAVSEVLVKFEEHIEAKPKASATALAESLRGQDGHSSSKKSKALHRDAFGRRVTEEV</sequence>
<dbReference type="InterPro" id="IPR027924">
    <property type="entry name" value="XkdF"/>
</dbReference>
<organism evidence="3">
    <name type="scientific">marine sediment metagenome</name>
    <dbReference type="NCBI Taxonomy" id="412755"/>
    <lineage>
        <taxon>unclassified sequences</taxon>
        <taxon>metagenomes</taxon>
        <taxon>ecological metagenomes</taxon>
    </lineage>
</organism>
<dbReference type="EMBL" id="LAZR01003214">
    <property type="protein sequence ID" value="KKN20735.1"/>
    <property type="molecule type" value="Genomic_DNA"/>
</dbReference>
<feature type="compositionally biased region" description="Basic and acidic residues" evidence="1">
    <location>
        <begin position="392"/>
        <end position="405"/>
    </location>
</feature>
<protein>
    <recommendedName>
        <fullName evidence="2">Phage-like element PBSX protein XkdF domain-containing protein</fullName>
    </recommendedName>
</protein>
<feature type="domain" description="Phage-like element PBSX protein XkdF" evidence="2">
    <location>
        <begin position="56"/>
        <end position="164"/>
    </location>
</feature>
<name>A0A0F9NMK8_9ZZZZ</name>
<accession>A0A0F9NMK8</accession>
<evidence type="ECO:0000259" key="2">
    <source>
        <dbReference type="Pfam" id="PF14550"/>
    </source>
</evidence>
<proteinExistence type="predicted"/>
<evidence type="ECO:0000256" key="1">
    <source>
        <dbReference type="SAM" id="MobiDB-lite"/>
    </source>
</evidence>
<dbReference type="AlphaFoldDB" id="A0A0F9NMK8"/>
<gene>
    <name evidence="3" type="ORF">LCGC14_0932550</name>
</gene>